<evidence type="ECO:0000256" key="7">
    <source>
        <dbReference type="ARBA" id="ARBA00022958"/>
    </source>
</evidence>
<comment type="catalytic activity">
    <reaction evidence="13">
        <text>K(+)(in) = K(+)(out)</text>
        <dbReference type="Rhea" id="RHEA:29463"/>
        <dbReference type="ChEBI" id="CHEBI:29103"/>
    </reaction>
</comment>
<proteinExistence type="predicted"/>
<evidence type="ECO:0000256" key="3">
    <source>
        <dbReference type="ARBA" id="ARBA00022475"/>
    </source>
</evidence>
<keyword evidence="8 15" id="KW-1133">Transmembrane helix</keyword>
<feature type="transmembrane region" description="Helical" evidence="15">
    <location>
        <begin position="220"/>
        <end position="241"/>
    </location>
</feature>
<evidence type="ECO:0000256" key="11">
    <source>
        <dbReference type="ARBA" id="ARBA00023303"/>
    </source>
</evidence>
<feature type="compositionally biased region" description="Basic and acidic residues" evidence="14">
    <location>
        <begin position="381"/>
        <end position="392"/>
    </location>
</feature>
<dbReference type="FunFam" id="1.20.120.350:FF:000017">
    <property type="entry name" value="potassium voltage-gated channel subfamily KQT member 1"/>
    <property type="match status" value="1"/>
</dbReference>
<keyword evidence="6" id="KW-0851">Voltage-gated channel</keyword>
<dbReference type="PRINTS" id="PR01459">
    <property type="entry name" value="KCNQCHANNEL"/>
</dbReference>
<evidence type="ECO:0000256" key="1">
    <source>
        <dbReference type="ARBA" id="ARBA00004651"/>
    </source>
</evidence>
<dbReference type="EMBL" id="BMAO01032931">
    <property type="protein sequence ID" value="GFQ85769.1"/>
    <property type="molecule type" value="Genomic_DNA"/>
</dbReference>
<evidence type="ECO:0000256" key="2">
    <source>
        <dbReference type="ARBA" id="ARBA00022448"/>
    </source>
</evidence>
<protein>
    <recommendedName>
        <fullName evidence="12">IKs producing slow voltage-gated potassium channel subunit alpha KvLQT1</fullName>
    </recommendedName>
</protein>
<dbReference type="Gene3D" id="1.20.120.350">
    <property type="entry name" value="Voltage-gated potassium channels. Chain C"/>
    <property type="match status" value="1"/>
</dbReference>
<reference evidence="18" key="1">
    <citation type="submission" date="2020-07" db="EMBL/GenBank/DDBJ databases">
        <title>Multicomponent nature underlies the extraordinary mechanical properties of spider dragline silk.</title>
        <authorList>
            <person name="Kono N."/>
            <person name="Nakamura H."/>
            <person name="Mori M."/>
            <person name="Yoshida Y."/>
            <person name="Ohtoshi R."/>
            <person name="Malay A.D."/>
            <person name="Moran D.A.P."/>
            <person name="Tomita M."/>
            <person name="Numata K."/>
            <person name="Arakawa K."/>
        </authorList>
    </citation>
    <scope>NUCLEOTIDE SEQUENCE</scope>
</reference>
<evidence type="ECO:0000313" key="19">
    <source>
        <dbReference type="Proteomes" id="UP000887116"/>
    </source>
</evidence>
<evidence type="ECO:0000256" key="12">
    <source>
        <dbReference type="ARBA" id="ARBA00032659"/>
    </source>
</evidence>
<dbReference type="Gene3D" id="1.10.287.70">
    <property type="match status" value="1"/>
</dbReference>
<feature type="transmembrane region" description="Helical" evidence="15">
    <location>
        <begin position="285"/>
        <end position="312"/>
    </location>
</feature>
<evidence type="ECO:0000313" key="18">
    <source>
        <dbReference type="EMBL" id="GFQ85769.1"/>
    </source>
</evidence>
<feature type="transmembrane region" description="Helical" evidence="15">
    <location>
        <begin position="113"/>
        <end position="131"/>
    </location>
</feature>
<keyword evidence="10 15" id="KW-0472">Membrane</keyword>
<sequence>MTANHRESPVEKKLPCPSYDEADILQMIIVVKCSKHKAVPSGFRTPWEAVYAFRQGRKLVKPTFQGRVYNFLERPKEWKSVVYHSAIYTSILGSLLLSVLTTVAEHKATYSRIVYIVEIMLVSVFTIEYIARLWSAGCRSKYLGIWGRLRFVTKPICIIDLIIIVSSFLVIIFGSDGKAFGVKAIRGVRFLQILRMLHVDREGGCWRLLGSVIMEHRQEMFTALYIGFLGLVFSSYFMFLVEKDVIIDNMPSTAFATYADALWWGVVTMMTIGYGDKVPLTWTGRLLACISALFTVSFFALPAGILGSGFALKVQQQQRQKHFSRQIPVAATLIQTLWRCYAADKNYSSVATWKIHMKNPSNSSNKYNKTIAALRRRKPKYRNDTEKSDQNDNKSYGEIAVTLEAPRTGLHQSRSVPDMMISMHDDLMKKDVSSTKFQNIMNGNEDYQNDSICEDGIYGNSTCYTQLSETHKNAIRAIRKIKYFVAKRKFQQARKPYDVGDVIEQYSQGQISMNVRLKELHRRLDQMLGKSGTQLCGKNGKPVTLGEKLHQMDQQIQMMDRKIDNISYAIHTVVRELQKTPRIETQPNSCS</sequence>
<dbReference type="GO" id="GO:0008076">
    <property type="term" value="C:voltage-gated potassium channel complex"/>
    <property type="evidence" value="ECO:0007669"/>
    <property type="project" value="TreeGrafter"/>
</dbReference>
<dbReference type="PANTHER" id="PTHR47735">
    <property type="entry name" value="POTASSIUM VOLTAGE-GATED CHANNEL SUBFAMILY KQT MEMBER 4"/>
    <property type="match status" value="1"/>
</dbReference>
<comment type="subcellular location">
    <subcellularLocation>
        <location evidence="1">Cell membrane</location>
        <topology evidence="1">Multi-pass membrane protein</topology>
    </subcellularLocation>
</comment>
<dbReference type="Pfam" id="PF00520">
    <property type="entry name" value="Ion_trans"/>
    <property type="match status" value="1"/>
</dbReference>
<dbReference type="Pfam" id="PF03520">
    <property type="entry name" value="KCNQ_channel"/>
    <property type="match status" value="1"/>
</dbReference>
<dbReference type="InterPro" id="IPR005821">
    <property type="entry name" value="Ion_trans_dom"/>
</dbReference>
<comment type="caution">
    <text evidence="18">The sequence shown here is derived from an EMBL/GenBank/DDBJ whole genome shotgun (WGS) entry which is preliminary data.</text>
</comment>
<evidence type="ECO:0000259" key="16">
    <source>
        <dbReference type="Pfam" id="PF00520"/>
    </source>
</evidence>
<dbReference type="SUPFAM" id="SSF81324">
    <property type="entry name" value="Voltage-gated potassium channels"/>
    <property type="match status" value="1"/>
</dbReference>
<feature type="region of interest" description="Disordered" evidence="14">
    <location>
        <begin position="376"/>
        <end position="395"/>
    </location>
</feature>
<accession>A0A8X6FRN7</accession>
<feature type="domain" description="Ion transport" evidence="16">
    <location>
        <begin position="87"/>
        <end position="317"/>
    </location>
</feature>
<evidence type="ECO:0000256" key="9">
    <source>
        <dbReference type="ARBA" id="ARBA00023065"/>
    </source>
</evidence>
<evidence type="ECO:0000256" key="14">
    <source>
        <dbReference type="SAM" id="MobiDB-lite"/>
    </source>
</evidence>
<keyword evidence="11" id="KW-0407">Ion channel</keyword>
<organism evidence="18 19">
    <name type="scientific">Trichonephila clavata</name>
    <name type="common">Joro spider</name>
    <name type="synonym">Nephila clavata</name>
    <dbReference type="NCBI Taxonomy" id="2740835"/>
    <lineage>
        <taxon>Eukaryota</taxon>
        <taxon>Metazoa</taxon>
        <taxon>Ecdysozoa</taxon>
        <taxon>Arthropoda</taxon>
        <taxon>Chelicerata</taxon>
        <taxon>Arachnida</taxon>
        <taxon>Araneae</taxon>
        <taxon>Araneomorphae</taxon>
        <taxon>Entelegynae</taxon>
        <taxon>Araneoidea</taxon>
        <taxon>Nephilidae</taxon>
        <taxon>Trichonephila</taxon>
    </lineage>
</organism>
<dbReference type="PRINTS" id="PR00169">
    <property type="entry name" value="KCHANNEL"/>
</dbReference>
<feature type="transmembrane region" description="Helical" evidence="15">
    <location>
        <begin position="253"/>
        <end position="273"/>
    </location>
</feature>
<evidence type="ECO:0000256" key="8">
    <source>
        <dbReference type="ARBA" id="ARBA00022989"/>
    </source>
</evidence>
<evidence type="ECO:0000256" key="13">
    <source>
        <dbReference type="ARBA" id="ARBA00034430"/>
    </source>
</evidence>
<keyword evidence="7" id="KW-0630">Potassium</keyword>
<dbReference type="Proteomes" id="UP000887116">
    <property type="component" value="Unassembled WGS sequence"/>
</dbReference>
<evidence type="ECO:0000256" key="5">
    <source>
        <dbReference type="ARBA" id="ARBA00022692"/>
    </source>
</evidence>
<gene>
    <name evidence="18" type="primary">KCNQ1</name>
    <name evidence="18" type="ORF">TNCT_230881</name>
</gene>
<dbReference type="OrthoDB" id="6427028at2759"/>
<keyword evidence="5 15" id="KW-0812">Transmembrane</keyword>
<keyword evidence="4" id="KW-0633">Potassium transport</keyword>
<feature type="domain" description="Potassium channel voltage dependent KCNQ C-terminal" evidence="17">
    <location>
        <begin position="444"/>
        <end position="561"/>
    </location>
</feature>
<dbReference type="GO" id="GO:0005249">
    <property type="term" value="F:voltage-gated potassium channel activity"/>
    <property type="evidence" value="ECO:0007669"/>
    <property type="project" value="InterPro"/>
</dbReference>
<feature type="transmembrane region" description="Helical" evidence="15">
    <location>
        <begin position="151"/>
        <end position="173"/>
    </location>
</feature>
<dbReference type="InterPro" id="IPR003937">
    <property type="entry name" value="K_chnl_volt-dep_KCNQ"/>
</dbReference>
<evidence type="ECO:0000256" key="15">
    <source>
        <dbReference type="SAM" id="Phobius"/>
    </source>
</evidence>
<dbReference type="Gene3D" id="6.10.140.1910">
    <property type="match status" value="2"/>
</dbReference>
<dbReference type="AlphaFoldDB" id="A0A8X6FRN7"/>
<keyword evidence="19" id="KW-1185">Reference proteome</keyword>
<feature type="transmembrane region" description="Helical" evidence="15">
    <location>
        <begin position="81"/>
        <end position="101"/>
    </location>
</feature>
<keyword evidence="3" id="KW-1003">Cell membrane</keyword>
<evidence type="ECO:0000256" key="6">
    <source>
        <dbReference type="ARBA" id="ARBA00022882"/>
    </source>
</evidence>
<keyword evidence="9" id="KW-0406">Ion transport</keyword>
<evidence type="ECO:0000259" key="17">
    <source>
        <dbReference type="Pfam" id="PF03520"/>
    </source>
</evidence>
<evidence type="ECO:0000256" key="10">
    <source>
        <dbReference type="ARBA" id="ARBA00023136"/>
    </source>
</evidence>
<dbReference type="PANTHER" id="PTHR47735:SF14">
    <property type="entry name" value="POTASSIUM VOLTAGE-GATED CHANNEL SUBFAMILY KQT MEMBER 1"/>
    <property type="match status" value="1"/>
</dbReference>
<name>A0A8X6FRN7_TRICU</name>
<dbReference type="InterPro" id="IPR027359">
    <property type="entry name" value="Volt_channel_dom_sf"/>
</dbReference>
<evidence type="ECO:0000256" key="4">
    <source>
        <dbReference type="ARBA" id="ARBA00022538"/>
    </source>
</evidence>
<keyword evidence="2" id="KW-0813">Transport</keyword>
<dbReference type="InterPro" id="IPR013821">
    <property type="entry name" value="K_chnl_volt-dep_KCNQ_C"/>
</dbReference>